<proteinExistence type="predicted"/>
<dbReference type="AlphaFoldDB" id="A0A8K0DPW7"/>
<reference evidence="1" key="1">
    <citation type="submission" date="2020-03" db="EMBL/GenBank/DDBJ databases">
        <title>A high-quality chromosome-level genome assembly of a woody plant with both climbing and erect habits, Rhamnella rubrinervis.</title>
        <authorList>
            <person name="Lu Z."/>
            <person name="Yang Y."/>
            <person name="Zhu X."/>
            <person name="Sun Y."/>
        </authorList>
    </citation>
    <scope>NUCLEOTIDE SEQUENCE</scope>
    <source>
        <strain evidence="1">BYM</strain>
        <tissue evidence="1">Leaf</tissue>
    </source>
</reference>
<sequence length="137" mass="15739">MKTLAEAVDRGGWQVEVCVSVEEKSCLGEEKQNGKWDVVWLKRCDNMGGEEERRVGLTSVLVAERMKWEQERVGWAGGGEYQEKRHVVRVDRKEEFRGTSAGGPNLDAIYWWRDLMHALCRVWISSTPTGLDVNRNE</sequence>
<name>A0A8K0DPW7_9ROSA</name>
<accession>A0A8K0DPW7</accession>
<evidence type="ECO:0000313" key="1">
    <source>
        <dbReference type="EMBL" id="KAF3432018.1"/>
    </source>
</evidence>
<protein>
    <submittedName>
        <fullName evidence="1">Uncharacterized protein</fullName>
    </submittedName>
</protein>
<comment type="caution">
    <text evidence="1">The sequence shown here is derived from an EMBL/GenBank/DDBJ whole genome shotgun (WGS) entry which is preliminary data.</text>
</comment>
<evidence type="ECO:0000313" key="2">
    <source>
        <dbReference type="Proteomes" id="UP000796880"/>
    </source>
</evidence>
<dbReference type="EMBL" id="VOIH02000012">
    <property type="protein sequence ID" value="KAF3432018.1"/>
    <property type="molecule type" value="Genomic_DNA"/>
</dbReference>
<dbReference type="Proteomes" id="UP000796880">
    <property type="component" value="Unassembled WGS sequence"/>
</dbReference>
<gene>
    <name evidence="1" type="ORF">FNV43_RR26757</name>
</gene>
<organism evidence="1 2">
    <name type="scientific">Rhamnella rubrinervis</name>
    <dbReference type="NCBI Taxonomy" id="2594499"/>
    <lineage>
        <taxon>Eukaryota</taxon>
        <taxon>Viridiplantae</taxon>
        <taxon>Streptophyta</taxon>
        <taxon>Embryophyta</taxon>
        <taxon>Tracheophyta</taxon>
        <taxon>Spermatophyta</taxon>
        <taxon>Magnoliopsida</taxon>
        <taxon>eudicotyledons</taxon>
        <taxon>Gunneridae</taxon>
        <taxon>Pentapetalae</taxon>
        <taxon>rosids</taxon>
        <taxon>fabids</taxon>
        <taxon>Rosales</taxon>
        <taxon>Rhamnaceae</taxon>
        <taxon>rhamnoid group</taxon>
        <taxon>Rhamneae</taxon>
        <taxon>Rhamnella</taxon>
    </lineage>
</organism>
<keyword evidence="2" id="KW-1185">Reference proteome</keyword>